<dbReference type="GO" id="GO:0005886">
    <property type="term" value="C:plasma membrane"/>
    <property type="evidence" value="ECO:0007669"/>
    <property type="project" value="TreeGrafter"/>
</dbReference>
<keyword evidence="1" id="KW-0472">Membrane</keyword>
<dbReference type="KEGG" id="esg:EsVE80_25270"/>
<reference evidence="3 4" key="1">
    <citation type="submission" date="2020-02" db="EMBL/GenBank/DDBJ databases">
        <title>Characterization of vanA genotype vancomycin-resistant Enterococcus saigonensis VE80.</title>
        <authorList>
            <person name="Harada T."/>
            <person name="Motooka D."/>
            <person name="Nakamura S."/>
            <person name="Yamamoto Y."/>
            <person name="Kawahara R."/>
            <person name="Kawatsu K."/>
        </authorList>
    </citation>
    <scope>NUCLEOTIDE SEQUENCE [LARGE SCALE GENOMIC DNA]</scope>
    <source>
        <strain evidence="3 4">VE80</strain>
    </source>
</reference>
<keyword evidence="1" id="KW-0812">Transmembrane</keyword>
<sequence length="133" mass="15096">MIFIIGCCFGSFGYLVATRQLSGLSLIFPASHCTTCKSHLHWYELIPVISFTLQAGRCRHCQVKLPFGYLVAELTCGLLFVLCLKDTILPTSLLTLFWLYTAWILSIVDIYSQLLDLGIFLVQHYSYGVFNFI</sequence>
<feature type="transmembrane region" description="Helical" evidence="1">
    <location>
        <begin position="96"/>
        <end position="122"/>
    </location>
</feature>
<dbReference type="Proteomes" id="UP000502998">
    <property type="component" value="Chromosome"/>
</dbReference>
<name>A0A679IS44_9ENTE</name>
<evidence type="ECO:0000313" key="4">
    <source>
        <dbReference type="Proteomes" id="UP000502998"/>
    </source>
</evidence>
<gene>
    <name evidence="3" type="ORF">EsVE80_25270</name>
</gene>
<dbReference type="PANTHER" id="PTHR30487">
    <property type="entry name" value="TYPE 4 PREPILIN-LIKE PROTEINS LEADER PEPTIDE-PROCESSING ENZYME"/>
    <property type="match status" value="1"/>
</dbReference>
<dbReference type="PANTHER" id="PTHR30487:SF0">
    <property type="entry name" value="PREPILIN LEADER PEPTIDASE_N-METHYLTRANSFERASE-RELATED"/>
    <property type="match status" value="1"/>
</dbReference>
<organism evidence="3 4">
    <name type="scientific">Enterococcus saigonensis</name>
    <dbReference type="NCBI Taxonomy" id="1805431"/>
    <lineage>
        <taxon>Bacteria</taxon>
        <taxon>Bacillati</taxon>
        <taxon>Bacillota</taxon>
        <taxon>Bacilli</taxon>
        <taxon>Lactobacillales</taxon>
        <taxon>Enterococcaceae</taxon>
        <taxon>Enterococcus</taxon>
    </lineage>
</organism>
<evidence type="ECO:0000259" key="2">
    <source>
        <dbReference type="Pfam" id="PF06750"/>
    </source>
</evidence>
<keyword evidence="1" id="KW-1133">Transmembrane helix</keyword>
<keyword evidence="4" id="KW-1185">Reference proteome</keyword>
<protein>
    <recommendedName>
        <fullName evidence="2">Prepilin peptidase A24 N-terminal domain-containing protein</fullName>
    </recommendedName>
</protein>
<feature type="transmembrane region" description="Helical" evidence="1">
    <location>
        <begin position="67"/>
        <end position="84"/>
    </location>
</feature>
<accession>A0A679IS44</accession>
<dbReference type="InterPro" id="IPR050882">
    <property type="entry name" value="Prepilin_peptidase/N-MTase"/>
</dbReference>
<dbReference type="RefSeq" id="WP_232061218.1">
    <property type="nucleotide sequence ID" value="NZ_AP022822.1"/>
</dbReference>
<dbReference type="GO" id="GO:0006465">
    <property type="term" value="P:signal peptide processing"/>
    <property type="evidence" value="ECO:0007669"/>
    <property type="project" value="TreeGrafter"/>
</dbReference>
<feature type="domain" description="Prepilin peptidase A24 N-terminal" evidence="2">
    <location>
        <begin position="4"/>
        <end position="84"/>
    </location>
</feature>
<dbReference type="AlphaFoldDB" id="A0A679IS44"/>
<evidence type="ECO:0000313" key="3">
    <source>
        <dbReference type="EMBL" id="BCA87004.1"/>
    </source>
</evidence>
<evidence type="ECO:0000256" key="1">
    <source>
        <dbReference type="SAM" id="Phobius"/>
    </source>
</evidence>
<dbReference type="GO" id="GO:0004190">
    <property type="term" value="F:aspartic-type endopeptidase activity"/>
    <property type="evidence" value="ECO:0007669"/>
    <property type="project" value="TreeGrafter"/>
</dbReference>
<dbReference type="InterPro" id="IPR010627">
    <property type="entry name" value="Prepilin_pept_A24_N"/>
</dbReference>
<dbReference type="Pfam" id="PF06750">
    <property type="entry name" value="A24_N_bact"/>
    <property type="match status" value="1"/>
</dbReference>
<dbReference type="EMBL" id="AP022822">
    <property type="protein sequence ID" value="BCA87004.1"/>
    <property type="molecule type" value="Genomic_DNA"/>
</dbReference>
<proteinExistence type="predicted"/>